<feature type="non-terminal residue" evidence="2">
    <location>
        <position position="268"/>
    </location>
</feature>
<evidence type="ECO:0000313" key="2">
    <source>
        <dbReference type="EMBL" id="GBN62531.1"/>
    </source>
</evidence>
<name>A0A4Y2QGW1_ARAVE</name>
<dbReference type="Proteomes" id="UP000499080">
    <property type="component" value="Unassembled WGS sequence"/>
</dbReference>
<proteinExistence type="predicted"/>
<accession>A0A4Y2QGW1</accession>
<dbReference type="Pfam" id="PF07004">
    <property type="entry name" value="SHIPPO-rpt"/>
    <property type="match status" value="1"/>
</dbReference>
<dbReference type="PANTHER" id="PTHR21580:SF28">
    <property type="entry name" value="BOREALIN N-TERMINAL DOMAIN-CONTAINING PROTEIN-RELATED"/>
    <property type="match status" value="1"/>
</dbReference>
<reference evidence="2 3" key="1">
    <citation type="journal article" date="2019" name="Sci. Rep.">
        <title>Orb-weaving spider Araneus ventricosus genome elucidates the spidroin gene catalogue.</title>
        <authorList>
            <person name="Kono N."/>
            <person name="Nakamura H."/>
            <person name="Ohtoshi R."/>
            <person name="Moran D.A.P."/>
            <person name="Shinohara A."/>
            <person name="Yoshida Y."/>
            <person name="Fujiwara M."/>
            <person name="Mori M."/>
            <person name="Tomita M."/>
            <person name="Arakawa K."/>
        </authorList>
    </citation>
    <scope>NUCLEOTIDE SEQUENCE [LARGE SCALE GENOMIC DNA]</scope>
</reference>
<protein>
    <submittedName>
        <fullName evidence="2">Outer dense fiber protein 3</fullName>
    </submittedName>
</protein>
<dbReference type="OrthoDB" id="429991at2759"/>
<sequence length="268" mass="29670">MVEKEADNKHEKTEVENGENVEVNSHGDNHKHAEEYIKPGNRDYLSYYVYQGEWRPTKPKRQVGATNTGPGPAIVNLPTAIGDQDHDPRRIKAPAYKIGERDMRQYYSCAPGSEAYDTRTLTNKGKDVCHAPIIGEKFKGLVPFMSPGPAAYHRGESDGCVYKSVPAYTMRFMHDSTRTFESPAPDKYTLPATLGTRNTPYGVGPQYTIGEKLEKTGIPQMNPGPAAYKLPSTNVNKRKPPAYTMGLRTMSQRIGTATPGPASNELHL</sequence>
<dbReference type="PANTHER" id="PTHR21580">
    <property type="entry name" value="SHIPPO-1-RELATED"/>
    <property type="match status" value="1"/>
</dbReference>
<dbReference type="AlphaFoldDB" id="A0A4Y2QGW1"/>
<dbReference type="EMBL" id="BGPR01013847">
    <property type="protein sequence ID" value="GBN62531.1"/>
    <property type="molecule type" value="Genomic_DNA"/>
</dbReference>
<dbReference type="InterPro" id="IPR051291">
    <property type="entry name" value="CIMAP"/>
</dbReference>
<organism evidence="2 3">
    <name type="scientific">Araneus ventricosus</name>
    <name type="common">Orbweaver spider</name>
    <name type="synonym">Epeira ventricosa</name>
    <dbReference type="NCBI Taxonomy" id="182803"/>
    <lineage>
        <taxon>Eukaryota</taxon>
        <taxon>Metazoa</taxon>
        <taxon>Ecdysozoa</taxon>
        <taxon>Arthropoda</taxon>
        <taxon>Chelicerata</taxon>
        <taxon>Arachnida</taxon>
        <taxon>Araneae</taxon>
        <taxon>Araneomorphae</taxon>
        <taxon>Entelegynae</taxon>
        <taxon>Araneoidea</taxon>
        <taxon>Araneidae</taxon>
        <taxon>Araneus</taxon>
    </lineage>
</organism>
<feature type="compositionally biased region" description="Basic and acidic residues" evidence="1">
    <location>
        <begin position="1"/>
        <end position="15"/>
    </location>
</feature>
<comment type="caution">
    <text evidence="2">The sequence shown here is derived from an EMBL/GenBank/DDBJ whole genome shotgun (WGS) entry which is preliminary data.</text>
</comment>
<evidence type="ECO:0000313" key="3">
    <source>
        <dbReference type="Proteomes" id="UP000499080"/>
    </source>
</evidence>
<dbReference type="InterPro" id="IPR010736">
    <property type="entry name" value="SHIPPO-rpt"/>
</dbReference>
<gene>
    <name evidence="2" type="primary">odf3_2</name>
    <name evidence="2" type="ORF">AVEN_69696_1</name>
</gene>
<dbReference type="GO" id="GO:0005856">
    <property type="term" value="C:cytoskeleton"/>
    <property type="evidence" value="ECO:0007669"/>
    <property type="project" value="TreeGrafter"/>
</dbReference>
<feature type="region of interest" description="Disordered" evidence="1">
    <location>
        <begin position="1"/>
        <end position="37"/>
    </location>
</feature>
<keyword evidence="3" id="KW-1185">Reference proteome</keyword>
<evidence type="ECO:0000256" key="1">
    <source>
        <dbReference type="SAM" id="MobiDB-lite"/>
    </source>
</evidence>
<feature type="compositionally biased region" description="Basic and acidic residues" evidence="1">
    <location>
        <begin position="25"/>
        <end position="37"/>
    </location>
</feature>